<dbReference type="AlphaFoldDB" id="A0A376EM32"/>
<sequence length="53" mass="6345">MEITCTITKDNINEYRKYSDKKYNPSSLQYELIKNSKSATFLNEYKYLKISIL</sequence>
<proteinExistence type="predicted"/>
<accession>A0A376EM32</accession>
<protein>
    <submittedName>
        <fullName evidence="1">Uncharacterized protein</fullName>
    </submittedName>
</protein>
<dbReference type="Proteomes" id="UP000255224">
    <property type="component" value="Unassembled WGS sequence"/>
</dbReference>
<evidence type="ECO:0000313" key="2">
    <source>
        <dbReference type="Proteomes" id="UP000255224"/>
    </source>
</evidence>
<gene>
    <name evidence="1" type="ORF">NCTC13533_04932</name>
</gene>
<reference evidence="1 2" key="1">
    <citation type="submission" date="2018-06" db="EMBL/GenBank/DDBJ databases">
        <authorList>
            <consortium name="Pathogen Informatics"/>
            <person name="Doyle S."/>
        </authorList>
    </citation>
    <scope>NUCLEOTIDE SEQUENCE [LARGE SCALE GENOMIC DNA]</scope>
    <source>
        <strain evidence="1 2">NCTC13533</strain>
    </source>
</reference>
<organism evidence="1 2">
    <name type="scientific">Chryseobacterium carnipullorum</name>
    <dbReference type="NCBI Taxonomy" id="1124835"/>
    <lineage>
        <taxon>Bacteria</taxon>
        <taxon>Pseudomonadati</taxon>
        <taxon>Bacteroidota</taxon>
        <taxon>Flavobacteriia</taxon>
        <taxon>Flavobacteriales</taxon>
        <taxon>Weeksellaceae</taxon>
        <taxon>Chryseobacterium group</taxon>
        <taxon>Chryseobacterium</taxon>
    </lineage>
</organism>
<name>A0A376EM32_CHRCU</name>
<dbReference type="EMBL" id="UFVQ01000003">
    <property type="protein sequence ID" value="STD10976.1"/>
    <property type="molecule type" value="Genomic_DNA"/>
</dbReference>
<evidence type="ECO:0000313" key="1">
    <source>
        <dbReference type="EMBL" id="STD10976.1"/>
    </source>
</evidence>